<evidence type="ECO:0000256" key="6">
    <source>
        <dbReference type="ARBA" id="ARBA00023049"/>
    </source>
</evidence>
<keyword evidence="2" id="KW-0645">Protease</keyword>
<sequence>MNIMQTNKEVFIKGLCKFVGLSSSRLKHMSEAELLQIMDHPMLIDATSSQEQKLLMLKQFINSYQYYRKGNSEMQSYNSPEKIADYFFSKVNYQKDRESFMIAYLDSKMQLMCCDEYQGSVNMCSVQPRDLVKRALQFDCACIIIGHNHPSGDPHPSKEDITITKRLVAIFDSMGIPLQDHIIVGRERYLSMKEQGYMDNMKQLPKMSDYMPIAISKISEISEREEEFEPE</sequence>
<dbReference type="PANTHER" id="PTHR30471">
    <property type="entry name" value="DNA REPAIR PROTEIN RADC"/>
    <property type="match status" value="1"/>
</dbReference>
<feature type="domain" description="MPN" evidence="7">
    <location>
        <begin position="76"/>
        <end position="198"/>
    </location>
</feature>
<dbReference type="SUPFAM" id="SSF102712">
    <property type="entry name" value="JAB1/MPN domain"/>
    <property type="match status" value="1"/>
</dbReference>
<dbReference type="KEGG" id="acht:bsdcttw_14550"/>
<keyword evidence="5" id="KW-0862">Zinc</keyword>
<evidence type="ECO:0000256" key="4">
    <source>
        <dbReference type="ARBA" id="ARBA00022801"/>
    </source>
</evidence>
<evidence type="ECO:0000313" key="9">
    <source>
        <dbReference type="Proteomes" id="UP000515703"/>
    </source>
</evidence>
<comment type="similarity">
    <text evidence="1">Belongs to the UPF0758 family.</text>
</comment>
<gene>
    <name evidence="8" type="ORF">bsdcttw_14550</name>
</gene>
<evidence type="ECO:0000256" key="1">
    <source>
        <dbReference type="ARBA" id="ARBA00010243"/>
    </source>
</evidence>
<dbReference type="EMBL" id="AP023368">
    <property type="protein sequence ID" value="BCJ98414.1"/>
    <property type="molecule type" value="Genomic_DNA"/>
</dbReference>
<keyword evidence="4" id="KW-0378">Hydrolase</keyword>
<reference evidence="8 9" key="1">
    <citation type="submission" date="2020-08" db="EMBL/GenBank/DDBJ databases">
        <title>Draft genome sequencing of an Anaerocolumna strain isolated from anoxic soil subjected to BSD treatment.</title>
        <authorList>
            <person name="Uek A."/>
            <person name="Tonouchi A."/>
        </authorList>
    </citation>
    <scope>NUCLEOTIDE SEQUENCE [LARGE SCALE GENOMIC DNA]</scope>
    <source>
        <strain evidence="8 9">CTTW</strain>
    </source>
</reference>
<dbReference type="PANTHER" id="PTHR30471:SF3">
    <property type="entry name" value="UPF0758 PROTEIN YEES-RELATED"/>
    <property type="match status" value="1"/>
</dbReference>
<dbReference type="PROSITE" id="PS50249">
    <property type="entry name" value="MPN"/>
    <property type="match status" value="1"/>
</dbReference>
<dbReference type="GO" id="GO:0008237">
    <property type="term" value="F:metallopeptidase activity"/>
    <property type="evidence" value="ECO:0007669"/>
    <property type="project" value="UniProtKB-KW"/>
</dbReference>
<organism evidence="8 9">
    <name type="scientific">Anaerocolumna chitinilytica</name>
    <dbReference type="NCBI Taxonomy" id="1727145"/>
    <lineage>
        <taxon>Bacteria</taxon>
        <taxon>Bacillati</taxon>
        <taxon>Bacillota</taxon>
        <taxon>Clostridia</taxon>
        <taxon>Lachnospirales</taxon>
        <taxon>Lachnospiraceae</taxon>
        <taxon>Anaerocolumna</taxon>
    </lineage>
</organism>
<dbReference type="InterPro" id="IPR020891">
    <property type="entry name" value="UPF0758_CS"/>
</dbReference>
<dbReference type="CDD" id="cd08071">
    <property type="entry name" value="MPN_DUF2466"/>
    <property type="match status" value="1"/>
</dbReference>
<reference evidence="8 9" key="2">
    <citation type="submission" date="2020-08" db="EMBL/GenBank/DDBJ databases">
        <authorList>
            <person name="Ueki A."/>
            <person name="Tonouchi A."/>
        </authorList>
    </citation>
    <scope>NUCLEOTIDE SEQUENCE [LARGE SCALE GENOMIC DNA]</scope>
    <source>
        <strain evidence="8 9">CTTW</strain>
    </source>
</reference>
<dbReference type="Pfam" id="PF04002">
    <property type="entry name" value="RadC"/>
    <property type="match status" value="1"/>
</dbReference>
<dbReference type="GO" id="GO:0046872">
    <property type="term" value="F:metal ion binding"/>
    <property type="evidence" value="ECO:0007669"/>
    <property type="project" value="UniProtKB-KW"/>
</dbReference>
<keyword evidence="3" id="KW-0479">Metal-binding</keyword>
<accession>A0A7I8DM67</accession>
<dbReference type="Proteomes" id="UP000515703">
    <property type="component" value="Chromosome"/>
</dbReference>
<evidence type="ECO:0000256" key="2">
    <source>
        <dbReference type="ARBA" id="ARBA00022670"/>
    </source>
</evidence>
<name>A0A7I8DM67_9FIRM</name>
<evidence type="ECO:0000313" key="8">
    <source>
        <dbReference type="EMBL" id="BCJ98414.1"/>
    </source>
</evidence>
<dbReference type="PROSITE" id="PS01302">
    <property type="entry name" value="UPF0758"/>
    <property type="match status" value="1"/>
</dbReference>
<dbReference type="Gene3D" id="3.40.140.10">
    <property type="entry name" value="Cytidine Deaminase, domain 2"/>
    <property type="match status" value="1"/>
</dbReference>
<dbReference type="RefSeq" id="WP_185258743.1">
    <property type="nucleotide sequence ID" value="NZ_AP023368.1"/>
</dbReference>
<dbReference type="AlphaFoldDB" id="A0A7I8DM67"/>
<dbReference type="InterPro" id="IPR037518">
    <property type="entry name" value="MPN"/>
</dbReference>
<keyword evidence="6" id="KW-0482">Metalloprotease</keyword>
<dbReference type="InterPro" id="IPR001405">
    <property type="entry name" value="UPF0758"/>
</dbReference>
<evidence type="ECO:0000259" key="7">
    <source>
        <dbReference type="PROSITE" id="PS50249"/>
    </source>
</evidence>
<dbReference type="InterPro" id="IPR025657">
    <property type="entry name" value="RadC_JAB"/>
</dbReference>
<evidence type="ECO:0000256" key="3">
    <source>
        <dbReference type="ARBA" id="ARBA00022723"/>
    </source>
</evidence>
<proteinExistence type="inferred from homology"/>
<dbReference type="GO" id="GO:0006508">
    <property type="term" value="P:proteolysis"/>
    <property type="evidence" value="ECO:0007669"/>
    <property type="project" value="UniProtKB-KW"/>
</dbReference>
<keyword evidence="9" id="KW-1185">Reference proteome</keyword>
<protein>
    <recommendedName>
        <fullName evidence="7">MPN domain-containing protein</fullName>
    </recommendedName>
</protein>
<evidence type="ECO:0000256" key="5">
    <source>
        <dbReference type="ARBA" id="ARBA00022833"/>
    </source>
</evidence>